<gene>
    <name evidence="1" type="ORF">ZEAMMB73_Zm00001d022406</name>
</gene>
<name>A0A1D6IMD8_MAIZE</name>
<reference evidence="1" key="1">
    <citation type="submission" date="2015-12" db="EMBL/GenBank/DDBJ databases">
        <title>Update maize B73 reference genome by single molecule sequencing technologies.</title>
        <authorList>
            <consortium name="Maize Genome Sequencing Project"/>
            <person name="Ware D."/>
        </authorList>
    </citation>
    <scope>NUCLEOTIDE SEQUENCE [LARGE SCALE GENOMIC DNA]</scope>
    <source>
        <tissue evidence="1">Seedling</tissue>
    </source>
</reference>
<dbReference type="EMBL" id="CM007650">
    <property type="protein sequence ID" value="ONM60454.1"/>
    <property type="molecule type" value="Genomic_DNA"/>
</dbReference>
<organism evidence="1">
    <name type="scientific">Zea mays</name>
    <name type="common">Maize</name>
    <dbReference type="NCBI Taxonomy" id="4577"/>
    <lineage>
        <taxon>Eukaryota</taxon>
        <taxon>Viridiplantae</taxon>
        <taxon>Streptophyta</taxon>
        <taxon>Embryophyta</taxon>
        <taxon>Tracheophyta</taxon>
        <taxon>Spermatophyta</taxon>
        <taxon>Magnoliopsida</taxon>
        <taxon>Liliopsida</taxon>
        <taxon>Poales</taxon>
        <taxon>Poaceae</taxon>
        <taxon>PACMAD clade</taxon>
        <taxon>Panicoideae</taxon>
        <taxon>Andropogonodae</taxon>
        <taxon>Andropogoneae</taxon>
        <taxon>Tripsacinae</taxon>
        <taxon>Zea</taxon>
    </lineage>
</organism>
<dbReference type="ExpressionAtlas" id="A0A1D6IMD8">
    <property type="expression patterns" value="baseline and differential"/>
</dbReference>
<dbReference type="AlphaFoldDB" id="A0A1D6IMD8"/>
<protein>
    <submittedName>
        <fullName evidence="1">Putative mitochondrial adenine nucleotide transporter BTL1</fullName>
    </submittedName>
</protein>
<dbReference type="EMBL" id="CM007650">
    <property type="protein sequence ID" value="ONM60449.1"/>
    <property type="molecule type" value="Genomic_DNA"/>
</dbReference>
<accession>A0A1D6IMD8</accession>
<proteinExistence type="predicted"/>
<evidence type="ECO:0000313" key="1">
    <source>
        <dbReference type="EMBL" id="ONM60449.1"/>
    </source>
</evidence>
<sequence>MALPKDGCLDGAKITEVGGVGYKELLVMALPKDDSIDGAKVAEAIGVKLPDVGGAIRVRKSPPDFMSFPCLWSNERDTTFGFGQLLFFLN</sequence>